<accession>A0A9D4BCT8</accession>
<sequence>MVWCVRIQLWERLITYLQRCSNLRVATVTMAASVTGGQWASSFTKCWLVIHRSMQNLSLGPMAKSWTIKTP</sequence>
<dbReference type="Proteomes" id="UP000828390">
    <property type="component" value="Unassembled WGS sequence"/>
</dbReference>
<evidence type="ECO:0000313" key="2">
    <source>
        <dbReference type="Proteomes" id="UP000828390"/>
    </source>
</evidence>
<dbReference type="EMBL" id="JAIWYP010000016">
    <property type="protein sequence ID" value="KAH3697866.1"/>
    <property type="molecule type" value="Genomic_DNA"/>
</dbReference>
<evidence type="ECO:0000313" key="1">
    <source>
        <dbReference type="EMBL" id="KAH3697866.1"/>
    </source>
</evidence>
<name>A0A9D4BCT8_DREPO</name>
<reference evidence="1" key="2">
    <citation type="submission" date="2020-11" db="EMBL/GenBank/DDBJ databases">
        <authorList>
            <person name="McCartney M.A."/>
            <person name="Auch B."/>
            <person name="Kono T."/>
            <person name="Mallez S."/>
            <person name="Becker A."/>
            <person name="Gohl D.M."/>
            <person name="Silverstein K.A.T."/>
            <person name="Koren S."/>
            <person name="Bechman K.B."/>
            <person name="Herman A."/>
            <person name="Abrahante J.E."/>
            <person name="Garbe J."/>
        </authorList>
    </citation>
    <scope>NUCLEOTIDE SEQUENCE</scope>
    <source>
        <strain evidence="1">Duluth1</strain>
        <tissue evidence="1">Whole animal</tissue>
    </source>
</reference>
<keyword evidence="2" id="KW-1185">Reference proteome</keyword>
<comment type="caution">
    <text evidence="1">The sequence shown here is derived from an EMBL/GenBank/DDBJ whole genome shotgun (WGS) entry which is preliminary data.</text>
</comment>
<dbReference type="AlphaFoldDB" id="A0A9D4BCT8"/>
<gene>
    <name evidence="1" type="ORF">DPMN_085376</name>
</gene>
<protein>
    <submittedName>
        <fullName evidence="1">Uncharacterized protein</fullName>
    </submittedName>
</protein>
<reference evidence="1" key="1">
    <citation type="journal article" date="2019" name="bioRxiv">
        <title>The Genome of the Zebra Mussel, Dreissena polymorpha: A Resource for Invasive Species Research.</title>
        <authorList>
            <person name="McCartney M.A."/>
            <person name="Auch B."/>
            <person name="Kono T."/>
            <person name="Mallez S."/>
            <person name="Zhang Y."/>
            <person name="Obille A."/>
            <person name="Becker A."/>
            <person name="Abrahante J.E."/>
            <person name="Garbe J."/>
            <person name="Badalamenti J.P."/>
            <person name="Herman A."/>
            <person name="Mangelson H."/>
            <person name="Liachko I."/>
            <person name="Sullivan S."/>
            <person name="Sone E.D."/>
            <person name="Koren S."/>
            <person name="Silverstein K.A.T."/>
            <person name="Beckman K.B."/>
            <person name="Gohl D.M."/>
        </authorList>
    </citation>
    <scope>NUCLEOTIDE SEQUENCE</scope>
    <source>
        <strain evidence="1">Duluth1</strain>
        <tissue evidence="1">Whole animal</tissue>
    </source>
</reference>
<organism evidence="1 2">
    <name type="scientific">Dreissena polymorpha</name>
    <name type="common">Zebra mussel</name>
    <name type="synonym">Mytilus polymorpha</name>
    <dbReference type="NCBI Taxonomy" id="45954"/>
    <lineage>
        <taxon>Eukaryota</taxon>
        <taxon>Metazoa</taxon>
        <taxon>Spiralia</taxon>
        <taxon>Lophotrochozoa</taxon>
        <taxon>Mollusca</taxon>
        <taxon>Bivalvia</taxon>
        <taxon>Autobranchia</taxon>
        <taxon>Heteroconchia</taxon>
        <taxon>Euheterodonta</taxon>
        <taxon>Imparidentia</taxon>
        <taxon>Neoheterodontei</taxon>
        <taxon>Myida</taxon>
        <taxon>Dreissenoidea</taxon>
        <taxon>Dreissenidae</taxon>
        <taxon>Dreissena</taxon>
    </lineage>
</organism>
<proteinExistence type="predicted"/>